<evidence type="ECO:0000256" key="1">
    <source>
        <dbReference type="SAM" id="SignalP"/>
    </source>
</evidence>
<keyword evidence="1" id="KW-0732">Signal</keyword>
<comment type="caution">
    <text evidence="2">The sequence shown here is derived from an EMBL/GenBank/DDBJ whole genome shotgun (WGS) entry which is preliminary data.</text>
</comment>
<dbReference type="Proteomes" id="UP000822688">
    <property type="component" value="Chromosome 8"/>
</dbReference>
<feature type="signal peptide" evidence="1">
    <location>
        <begin position="1"/>
        <end position="23"/>
    </location>
</feature>
<keyword evidence="3" id="KW-1185">Reference proteome</keyword>
<dbReference type="AlphaFoldDB" id="A0A8T0H375"/>
<evidence type="ECO:0000313" key="3">
    <source>
        <dbReference type="Proteomes" id="UP000822688"/>
    </source>
</evidence>
<dbReference type="EMBL" id="CM026429">
    <property type="protein sequence ID" value="KAG0564789.1"/>
    <property type="molecule type" value="Genomic_DNA"/>
</dbReference>
<protein>
    <recommendedName>
        <fullName evidence="4">Secreted protein</fullName>
    </recommendedName>
</protein>
<sequence>MGEKKSCDVLLIMMLLTVDCVQKQSCTKLVNISQGRAMLNLIILHYVSVMTPAGIRQELSRKRFRYKLRTWNTKLICNSLLINCASGAGTSQ</sequence>
<accession>A0A8T0H375</accession>
<reference evidence="2" key="1">
    <citation type="submission" date="2020-06" db="EMBL/GenBank/DDBJ databases">
        <title>WGS assembly of Ceratodon purpureus strain R40.</title>
        <authorList>
            <person name="Carey S.B."/>
            <person name="Jenkins J."/>
            <person name="Shu S."/>
            <person name="Lovell J.T."/>
            <person name="Sreedasyam A."/>
            <person name="Maumus F."/>
            <person name="Tiley G.P."/>
            <person name="Fernandez-Pozo N."/>
            <person name="Barry K."/>
            <person name="Chen C."/>
            <person name="Wang M."/>
            <person name="Lipzen A."/>
            <person name="Daum C."/>
            <person name="Saski C.A."/>
            <person name="Payton A.C."/>
            <person name="Mcbreen J.C."/>
            <person name="Conrad R.E."/>
            <person name="Kollar L.M."/>
            <person name="Olsson S."/>
            <person name="Huttunen S."/>
            <person name="Landis J.B."/>
            <person name="Wickett N.J."/>
            <person name="Johnson M.G."/>
            <person name="Rensing S.A."/>
            <person name="Grimwood J."/>
            <person name="Schmutz J."/>
            <person name="Mcdaniel S.F."/>
        </authorList>
    </citation>
    <scope>NUCLEOTIDE SEQUENCE</scope>
    <source>
        <strain evidence="2">R40</strain>
    </source>
</reference>
<evidence type="ECO:0008006" key="4">
    <source>
        <dbReference type="Google" id="ProtNLM"/>
    </source>
</evidence>
<proteinExistence type="predicted"/>
<gene>
    <name evidence="2" type="ORF">KC19_8G140400</name>
</gene>
<evidence type="ECO:0000313" key="2">
    <source>
        <dbReference type="EMBL" id="KAG0564789.1"/>
    </source>
</evidence>
<feature type="chain" id="PRO_5035875383" description="Secreted protein" evidence="1">
    <location>
        <begin position="24"/>
        <end position="92"/>
    </location>
</feature>
<name>A0A8T0H375_CERPU</name>
<organism evidence="2 3">
    <name type="scientific">Ceratodon purpureus</name>
    <name type="common">Fire moss</name>
    <name type="synonym">Dicranum purpureum</name>
    <dbReference type="NCBI Taxonomy" id="3225"/>
    <lineage>
        <taxon>Eukaryota</taxon>
        <taxon>Viridiplantae</taxon>
        <taxon>Streptophyta</taxon>
        <taxon>Embryophyta</taxon>
        <taxon>Bryophyta</taxon>
        <taxon>Bryophytina</taxon>
        <taxon>Bryopsida</taxon>
        <taxon>Dicranidae</taxon>
        <taxon>Pseudoditrichales</taxon>
        <taxon>Ditrichaceae</taxon>
        <taxon>Ceratodon</taxon>
    </lineage>
</organism>